<evidence type="ECO:0000256" key="6">
    <source>
        <dbReference type="SAM" id="Phobius"/>
    </source>
</evidence>
<feature type="transmembrane region" description="Helical" evidence="6">
    <location>
        <begin position="89"/>
        <end position="109"/>
    </location>
</feature>
<sequence length="456" mass="48057">MTSAPPPKLSPELKPTLSVPDVVAITVSSVTPASSVFVIAPFAIAQAGTGVIWAFILGGVLALMFALCYAELGRAHSAAGGEYVFAKRVFGGMAGYATFLTVLAMLLFIPPVLATGAATYLNAALGTQFDGQTVALVIVTLSYLLGILNIKLNAWVTGSCLLLEVAALMVIVVLGFGHAQQPIASLLSPVALDNGVLHVAPWALVIGAVGTALFSFNGYGGAVLLAEDMKCAGRGIPKAVLWSLVLVVAIELIPLVALLVGAPSLEAMLASPDPIGYLLTAHGNETLSRLVSAGIFLSVFNAIIALVIQIGRVIYSSGRDELWMPTLNRAFTRIHPKWDSPWLATLFLAVPSAALTFSSNLSELTSFTVLLILCVYLVVGLCALFSRVRRRDREHPYRMPLWPLPALAAVMGAGYLLITLLGSASARDIFIILGILLTSVVLYGTYGKLSPAFQKL</sequence>
<keyword evidence="5 6" id="KW-0472">Membrane</keyword>
<feature type="transmembrane region" description="Helical" evidence="6">
    <location>
        <begin position="400"/>
        <end position="423"/>
    </location>
</feature>
<dbReference type="RefSeq" id="WP_081354541.1">
    <property type="nucleotide sequence ID" value="NZ_LT629972.1"/>
</dbReference>
<dbReference type="PANTHER" id="PTHR42770">
    <property type="entry name" value="AMINO ACID TRANSPORTER-RELATED"/>
    <property type="match status" value="1"/>
</dbReference>
<feature type="transmembrane region" description="Helical" evidence="6">
    <location>
        <begin position="342"/>
        <end position="361"/>
    </location>
</feature>
<dbReference type="Gene3D" id="1.20.1740.10">
    <property type="entry name" value="Amino acid/polyamine transporter I"/>
    <property type="match status" value="1"/>
</dbReference>
<dbReference type="Proteomes" id="UP000182272">
    <property type="component" value="Chromosome I"/>
</dbReference>
<evidence type="ECO:0000313" key="7">
    <source>
        <dbReference type="EMBL" id="SEI20363.1"/>
    </source>
</evidence>
<feature type="transmembrane region" description="Helical" evidence="6">
    <location>
        <begin position="367"/>
        <end position="388"/>
    </location>
</feature>
<feature type="transmembrane region" description="Helical" evidence="6">
    <location>
        <begin position="199"/>
        <end position="227"/>
    </location>
</feature>
<comment type="subcellular location">
    <subcellularLocation>
        <location evidence="1">Cell membrane</location>
        <topology evidence="1">Multi-pass membrane protein</topology>
    </subcellularLocation>
</comment>
<protein>
    <submittedName>
        <fullName evidence="7">Amino acid/polyamine/organocation transporter, APC superfamily</fullName>
    </submittedName>
</protein>
<dbReference type="PANTHER" id="PTHR42770:SF7">
    <property type="entry name" value="MEMBRANE PROTEIN"/>
    <property type="match status" value="1"/>
</dbReference>
<evidence type="ECO:0000256" key="4">
    <source>
        <dbReference type="ARBA" id="ARBA00022989"/>
    </source>
</evidence>
<feature type="transmembrane region" description="Helical" evidence="6">
    <location>
        <begin position="429"/>
        <end position="446"/>
    </location>
</feature>
<keyword evidence="4 6" id="KW-1133">Transmembrane helix</keyword>
<dbReference type="OrthoDB" id="6743928at2"/>
<dbReference type="GO" id="GO:0022857">
    <property type="term" value="F:transmembrane transporter activity"/>
    <property type="evidence" value="ECO:0007669"/>
    <property type="project" value="InterPro"/>
</dbReference>
<gene>
    <name evidence="7" type="ORF">SAMN05216581_4204</name>
</gene>
<dbReference type="AlphaFoldDB" id="A0A1H6P7M0"/>
<keyword evidence="3 6" id="KW-0812">Transmembrane</keyword>
<feature type="transmembrane region" description="Helical" evidence="6">
    <location>
        <begin position="239"/>
        <end position="262"/>
    </location>
</feature>
<dbReference type="Pfam" id="PF13520">
    <property type="entry name" value="AA_permease_2"/>
    <property type="match status" value="1"/>
</dbReference>
<organism evidence="7 8">
    <name type="scientific">Pseudomonas asplenii</name>
    <dbReference type="NCBI Taxonomy" id="53407"/>
    <lineage>
        <taxon>Bacteria</taxon>
        <taxon>Pseudomonadati</taxon>
        <taxon>Pseudomonadota</taxon>
        <taxon>Gammaproteobacteria</taxon>
        <taxon>Pseudomonadales</taxon>
        <taxon>Pseudomonadaceae</taxon>
        <taxon>Pseudomonas</taxon>
    </lineage>
</organism>
<evidence type="ECO:0000256" key="3">
    <source>
        <dbReference type="ARBA" id="ARBA00022692"/>
    </source>
</evidence>
<dbReference type="InterPro" id="IPR002293">
    <property type="entry name" value="AA/rel_permease1"/>
</dbReference>
<accession>A0A1H6P7M0</accession>
<feature type="transmembrane region" description="Helical" evidence="6">
    <location>
        <begin position="129"/>
        <end position="148"/>
    </location>
</feature>
<feature type="transmembrane region" description="Helical" evidence="6">
    <location>
        <begin position="160"/>
        <end position="179"/>
    </location>
</feature>
<evidence type="ECO:0000256" key="1">
    <source>
        <dbReference type="ARBA" id="ARBA00004651"/>
    </source>
</evidence>
<dbReference type="InterPro" id="IPR050367">
    <property type="entry name" value="APC_superfamily"/>
</dbReference>
<name>A0A1H6P7M0_9PSED</name>
<feature type="transmembrane region" description="Helical" evidence="6">
    <location>
        <begin position="293"/>
        <end position="315"/>
    </location>
</feature>
<evidence type="ECO:0000256" key="5">
    <source>
        <dbReference type="ARBA" id="ARBA00023136"/>
    </source>
</evidence>
<keyword evidence="2" id="KW-1003">Cell membrane</keyword>
<feature type="transmembrane region" description="Helical" evidence="6">
    <location>
        <begin position="50"/>
        <end position="69"/>
    </location>
</feature>
<reference evidence="7 8" key="1">
    <citation type="submission" date="2016-10" db="EMBL/GenBank/DDBJ databases">
        <authorList>
            <person name="de Groot N.N."/>
        </authorList>
    </citation>
    <scope>NUCLEOTIDE SEQUENCE [LARGE SCALE GENOMIC DNA]</scope>
    <source>
        <strain evidence="7 8">LMG 2158</strain>
    </source>
</reference>
<dbReference type="EMBL" id="LT629972">
    <property type="protein sequence ID" value="SEI20363.1"/>
    <property type="molecule type" value="Genomic_DNA"/>
</dbReference>
<dbReference type="GO" id="GO:0005886">
    <property type="term" value="C:plasma membrane"/>
    <property type="evidence" value="ECO:0007669"/>
    <property type="project" value="UniProtKB-SubCell"/>
</dbReference>
<evidence type="ECO:0000256" key="2">
    <source>
        <dbReference type="ARBA" id="ARBA00022475"/>
    </source>
</evidence>
<dbReference type="PIRSF" id="PIRSF006060">
    <property type="entry name" value="AA_transporter"/>
    <property type="match status" value="1"/>
</dbReference>
<proteinExistence type="predicted"/>
<evidence type="ECO:0000313" key="8">
    <source>
        <dbReference type="Proteomes" id="UP000182272"/>
    </source>
</evidence>